<protein>
    <submittedName>
        <fullName evidence="1">Uncharacterized protein</fullName>
    </submittedName>
</protein>
<keyword evidence="2" id="KW-1185">Reference proteome</keyword>
<organism evidence="1 2">
    <name type="scientific">Coemansia nantahalensis</name>
    <dbReference type="NCBI Taxonomy" id="2789366"/>
    <lineage>
        <taxon>Eukaryota</taxon>
        <taxon>Fungi</taxon>
        <taxon>Fungi incertae sedis</taxon>
        <taxon>Zoopagomycota</taxon>
        <taxon>Kickxellomycotina</taxon>
        <taxon>Kickxellomycetes</taxon>
        <taxon>Kickxellales</taxon>
        <taxon>Kickxellaceae</taxon>
        <taxon>Coemansia</taxon>
    </lineage>
</organism>
<evidence type="ECO:0000313" key="2">
    <source>
        <dbReference type="Proteomes" id="UP001140234"/>
    </source>
</evidence>
<accession>A0ACC1K446</accession>
<sequence>MAHSFNVSDRVAAGDYNEIWHRCWSESRTAWDRGEVSPALRQLIDEKGWELPSGVGIVPGCGRGYDAMFLARPGLRMVGADLSSLAVDAATAIRDERGIPADQVEFATLDFFDFAVPEGGYQVAYDYTFFCALHPSMRAAWGARYAEIMAPGAHLIALMFPLAKDDADRERGPPFLVCEDDYRRALGDCFELIHIDPSCKAHDTRVGQEVITVWRRK</sequence>
<dbReference type="Proteomes" id="UP001140234">
    <property type="component" value="Unassembled WGS sequence"/>
</dbReference>
<gene>
    <name evidence="1" type="ORF">IWQ57_001470</name>
</gene>
<comment type="caution">
    <text evidence="1">The sequence shown here is derived from an EMBL/GenBank/DDBJ whole genome shotgun (WGS) entry which is preliminary data.</text>
</comment>
<proteinExistence type="predicted"/>
<evidence type="ECO:0000313" key="1">
    <source>
        <dbReference type="EMBL" id="KAJ2773080.1"/>
    </source>
</evidence>
<reference evidence="1" key="1">
    <citation type="submission" date="2022-07" db="EMBL/GenBank/DDBJ databases">
        <title>Phylogenomic reconstructions and comparative analyses of Kickxellomycotina fungi.</title>
        <authorList>
            <person name="Reynolds N.K."/>
            <person name="Stajich J.E."/>
            <person name="Barry K."/>
            <person name="Grigoriev I.V."/>
            <person name="Crous P."/>
            <person name="Smith M.E."/>
        </authorList>
    </citation>
    <scope>NUCLEOTIDE SEQUENCE</scope>
    <source>
        <strain evidence="1">CBS 109366</strain>
    </source>
</reference>
<dbReference type="EMBL" id="JANBUJ010000275">
    <property type="protein sequence ID" value="KAJ2773080.1"/>
    <property type="molecule type" value="Genomic_DNA"/>
</dbReference>
<name>A0ACC1K446_9FUNG</name>